<feature type="chain" id="PRO_5045444225" description="Lipoprotein" evidence="1">
    <location>
        <begin position="20"/>
        <end position="142"/>
    </location>
</feature>
<dbReference type="EMBL" id="JABWRZ020000003">
    <property type="protein sequence ID" value="MBV4493354.1"/>
    <property type="molecule type" value="Genomic_DNA"/>
</dbReference>
<sequence>MQIKLKVATAVLISLSLFGCGSEEEQNASAPQTHAKTYEITLPGGDTLNASGDSFKAYEQDSPNGKVKNYEIYTKSVAKAAENSVYMQLKELGFKRSVMEDSAKQYKIHYKKDGVSTIGAIYIENGESSAPTTKMKMYFSES</sequence>
<proteinExistence type="predicted"/>
<evidence type="ECO:0000256" key="1">
    <source>
        <dbReference type="SAM" id="SignalP"/>
    </source>
</evidence>
<organism evidence="2 3">
    <name type="scientific">Pseudomonas oryzicola</name>
    <dbReference type="NCBI Taxonomy" id="485876"/>
    <lineage>
        <taxon>Bacteria</taxon>
        <taxon>Pseudomonadati</taxon>
        <taxon>Pseudomonadota</taxon>
        <taxon>Gammaproteobacteria</taxon>
        <taxon>Pseudomonadales</taxon>
        <taxon>Pseudomonadaceae</taxon>
        <taxon>Pseudomonas</taxon>
    </lineage>
</organism>
<dbReference type="Proteomes" id="UP000609530">
    <property type="component" value="Unassembled WGS sequence"/>
</dbReference>
<gene>
    <name evidence="2" type="ORF">HU760_022495</name>
</gene>
<evidence type="ECO:0000313" key="3">
    <source>
        <dbReference type="Proteomes" id="UP000609530"/>
    </source>
</evidence>
<dbReference type="PROSITE" id="PS51257">
    <property type="entry name" value="PROKAR_LIPOPROTEIN"/>
    <property type="match status" value="1"/>
</dbReference>
<feature type="signal peptide" evidence="1">
    <location>
        <begin position="1"/>
        <end position="19"/>
    </location>
</feature>
<keyword evidence="1" id="KW-0732">Signal</keyword>
<accession>A0ABS6QGM7</accession>
<protein>
    <recommendedName>
        <fullName evidence="4">Lipoprotein</fullName>
    </recommendedName>
</protein>
<dbReference type="RefSeq" id="WP_186678062.1">
    <property type="nucleotide sequence ID" value="NZ_JABWRZ020000003.1"/>
</dbReference>
<reference evidence="2 3" key="1">
    <citation type="journal article" date="2020" name="Microorganisms">
        <title>Reliable Identification of Environmental Pseudomonas Isolates Using the rpoD Gene.</title>
        <authorList>
            <consortium name="The Broad Institute Genome Sequencing Platform"/>
            <person name="Girard L."/>
            <person name="Lood C."/>
            <person name="Rokni-Zadeh H."/>
            <person name="van Noort V."/>
            <person name="Lavigne R."/>
            <person name="De Mot R."/>
        </authorList>
    </citation>
    <scope>NUCLEOTIDE SEQUENCE [LARGE SCALE GENOMIC DNA]</scope>
    <source>
        <strain evidence="2 3">RD9SR1</strain>
    </source>
</reference>
<evidence type="ECO:0000313" key="2">
    <source>
        <dbReference type="EMBL" id="MBV4493354.1"/>
    </source>
</evidence>
<evidence type="ECO:0008006" key="4">
    <source>
        <dbReference type="Google" id="ProtNLM"/>
    </source>
</evidence>
<comment type="caution">
    <text evidence="2">The sequence shown here is derived from an EMBL/GenBank/DDBJ whole genome shotgun (WGS) entry which is preliminary data.</text>
</comment>
<keyword evidence="3" id="KW-1185">Reference proteome</keyword>
<name>A0ABS6QGM7_9PSED</name>